<organism evidence="1 2">
    <name type="scientific">Streptomyces kaempferi</name>
    <dbReference type="NCBI Taxonomy" id="333725"/>
    <lineage>
        <taxon>Bacteria</taxon>
        <taxon>Bacillati</taxon>
        <taxon>Actinomycetota</taxon>
        <taxon>Actinomycetes</taxon>
        <taxon>Kitasatosporales</taxon>
        <taxon>Streptomycetaceae</taxon>
        <taxon>Streptomyces</taxon>
    </lineage>
</organism>
<accession>A0ABW3X9U0</accession>
<comment type="caution">
    <text evidence="1">The sequence shown here is derived from an EMBL/GenBank/DDBJ whole genome shotgun (WGS) entry which is preliminary data.</text>
</comment>
<gene>
    <name evidence="1" type="ORF">ACFQ5X_06995</name>
</gene>
<sequence>MNTDGWICSVLDNAGARLLALEEVGLFPTELRVGSGVYDSFVRLRHRELSDGVPLLVLGTAVTEDPQLTADEFLLRP</sequence>
<reference evidence="2" key="1">
    <citation type="journal article" date="2019" name="Int. J. Syst. Evol. Microbiol.">
        <title>The Global Catalogue of Microorganisms (GCM) 10K type strain sequencing project: providing services to taxonomists for standard genome sequencing and annotation.</title>
        <authorList>
            <consortium name="The Broad Institute Genomics Platform"/>
            <consortium name="The Broad Institute Genome Sequencing Center for Infectious Disease"/>
            <person name="Wu L."/>
            <person name="Ma J."/>
        </authorList>
    </citation>
    <scope>NUCLEOTIDE SEQUENCE [LARGE SCALE GENOMIC DNA]</scope>
    <source>
        <strain evidence="2">CGMCC 4.7020</strain>
    </source>
</reference>
<dbReference type="RefSeq" id="WP_329285889.1">
    <property type="nucleotide sequence ID" value="NZ_JBHSKH010000026.1"/>
</dbReference>
<evidence type="ECO:0000313" key="2">
    <source>
        <dbReference type="Proteomes" id="UP001597058"/>
    </source>
</evidence>
<name>A0ABW3X9U0_9ACTN</name>
<evidence type="ECO:0000313" key="1">
    <source>
        <dbReference type="EMBL" id="MFD1305590.1"/>
    </source>
</evidence>
<keyword evidence="2" id="KW-1185">Reference proteome</keyword>
<protein>
    <submittedName>
        <fullName evidence="1">Uncharacterized protein</fullName>
    </submittedName>
</protein>
<dbReference type="Proteomes" id="UP001597058">
    <property type="component" value="Unassembled WGS sequence"/>
</dbReference>
<dbReference type="EMBL" id="JBHTMM010000006">
    <property type="protein sequence ID" value="MFD1305590.1"/>
    <property type="molecule type" value="Genomic_DNA"/>
</dbReference>
<proteinExistence type="predicted"/>